<reference evidence="1 2" key="1">
    <citation type="submission" date="2015-02" db="EMBL/GenBank/DDBJ databases">
        <title>Single-cell genomics of uncultivated deep-branching MTB reveals a conserved set of magnetosome genes.</title>
        <authorList>
            <person name="Kolinko S."/>
            <person name="Richter M."/>
            <person name="Glockner F.O."/>
            <person name="Brachmann A."/>
            <person name="Schuler D."/>
        </authorList>
    </citation>
    <scope>NUCLEOTIDE SEQUENCE [LARGE SCALE GENOMIC DNA]</scope>
    <source>
        <strain evidence="1">TM-1</strain>
    </source>
</reference>
<gene>
    <name evidence="1" type="ORF">MBAV_004377</name>
</gene>
<dbReference type="AlphaFoldDB" id="A0A0F3GN79"/>
<comment type="caution">
    <text evidence="1">The sequence shown here is derived from an EMBL/GenBank/DDBJ whole genome shotgun (WGS) entry which is preliminary data.</text>
</comment>
<keyword evidence="2" id="KW-1185">Reference proteome</keyword>
<dbReference type="Proteomes" id="UP000033423">
    <property type="component" value="Unassembled WGS sequence"/>
</dbReference>
<proteinExistence type="predicted"/>
<dbReference type="EMBL" id="LACI01001901">
    <property type="protein sequence ID" value="KJU83429.1"/>
    <property type="molecule type" value="Genomic_DNA"/>
</dbReference>
<sequence length="54" mass="6170">MRHCVCLAPLSNRCLVLPSVRHNLIYFVHYYPIPVGCPRHSSCVRQLLVRSAGH</sequence>
<name>A0A0F3GN79_9BACT</name>
<organism evidence="1 2">
    <name type="scientific">Candidatus Magnetobacterium bavaricum</name>
    <dbReference type="NCBI Taxonomy" id="29290"/>
    <lineage>
        <taxon>Bacteria</taxon>
        <taxon>Pseudomonadati</taxon>
        <taxon>Nitrospirota</taxon>
        <taxon>Thermodesulfovibrionia</taxon>
        <taxon>Thermodesulfovibrionales</taxon>
        <taxon>Candidatus Magnetobacteriaceae</taxon>
        <taxon>Candidatus Magnetobacterium</taxon>
    </lineage>
</organism>
<evidence type="ECO:0000313" key="2">
    <source>
        <dbReference type="Proteomes" id="UP000033423"/>
    </source>
</evidence>
<protein>
    <submittedName>
        <fullName evidence="1">Uncharacterized protein</fullName>
    </submittedName>
</protein>
<accession>A0A0F3GN79</accession>
<evidence type="ECO:0000313" key="1">
    <source>
        <dbReference type="EMBL" id="KJU83429.1"/>
    </source>
</evidence>